<dbReference type="eggNOG" id="ENOG502RZRN">
    <property type="taxonomic scope" value="Eukaryota"/>
</dbReference>
<dbReference type="SUPFAM" id="SSF49503">
    <property type="entry name" value="Cupredoxins"/>
    <property type="match status" value="1"/>
</dbReference>
<keyword evidence="7" id="KW-1185">Reference proteome</keyword>
<sequence length="200" mass="20362">MKASSVALLAAVMAVAAVASTAVAKDYTVGGSYGWDTYVDYDKWAAGKTFIVGDTITFKYEPYHNVVEVPAETDYDGCVSTNPVSVHSGGNTTFELAAAGTRYFICSIPRHCLNGTMHVKVTTVPYSASAAAAAAAADAGPSPAPLPSPPADEQQHRSNSASSPAAGPSSSAASAPRHWQQQPAMAVAGLALAALVAMAA</sequence>
<evidence type="ECO:0000256" key="3">
    <source>
        <dbReference type="SAM" id="MobiDB-lite"/>
    </source>
</evidence>
<feature type="signal peptide" evidence="4">
    <location>
        <begin position="1"/>
        <end position="24"/>
    </location>
</feature>
<proteinExistence type="predicted"/>
<reference evidence="6" key="1">
    <citation type="journal article" date="2009" name="Rice">
        <title>De Novo Next Generation Sequencing of Plant Genomes.</title>
        <authorList>
            <person name="Rounsley S."/>
            <person name="Marri P.R."/>
            <person name="Yu Y."/>
            <person name="He R."/>
            <person name="Sisneros N."/>
            <person name="Goicoechea J.L."/>
            <person name="Lee S.J."/>
            <person name="Angelova A."/>
            <person name="Kudrna D."/>
            <person name="Luo M."/>
            <person name="Affourtit J."/>
            <person name="Desany B."/>
            <person name="Knight J."/>
            <person name="Niazi F."/>
            <person name="Egholm M."/>
            <person name="Wing R.A."/>
        </authorList>
    </citation>
    <scope>NUCLEOTIDE SEQUENCE [LARGE SCALE GENOMIC DNA]</scope>
    <source>
        <strain evidence="6">cv. IRGC 105608</strain>
    </source>
</reference>
<dbReference type="InterPro" id="IPR003245">
    <property type="entry name" value="Phytocyanin_dom"/>
</dbReference>
<dbReference type="AlphaFoldDB" id="A0A0D3GS29"/>
<protein>
    <recommendedName>
        <fullName evidence="5">Phytocyanin domain-containing protein</fullName>
    </recommendedName>
</protein>
<organism evidence="6">
    <name type="scientific">Oryza barthii</name>
    <dbReference type="NCBI Taxonomy" id="65489"/>
    <lineage>
        <taxon>Eukaryota</taxon>
        <taxon>Viridiplantae</taxon>
        <taxon>Streptophyta</taxon>
        <taxon>Embryophyta</taxon>
        <taxon>Tracheophyta</taxon>
        <taxon>Spermatophyta</taxon>
        <taxon>Magnoliopsida</taxon>
        <taxon>Liliopsida</taxon>
        <taxon>Poales</taxon>
        <taxon>Poaceae</taxon>
        <taxon>BOP clade</taxon>
        <taxon>Oryzoideae</taxon>
        <taxon>Oryzeae</taxon>
        <taxon>Oryzinae</taxon>
        <taxon>Oryza</taxon>
    </lineage>
</organism>
<dbReference type="EnsemblPlants" id="OBART07G17620.1">
    <property type="protein sequence ID" value="OBART07G17620.1"/>
    <property type="gene ID" value="OBART07G17620"/>
</dbReference>
<keyword evidence="1" id="KW-0479">Metal-binding</keyword>
<dbReference type="PANTHER" id="PTHR33021:SF7">
    <property type="entry name" value="OS07G0542900 PROTEIN"/>
    <property type="match status" value="1"/>
</dbReference>
<accession>A0A0D3GS29</accession>
<dbReference type="InterPro" id="IPR039391">
    <property type="entry name" value="Phytocyanin-like"/>
</dbReference>
<dbReference type="GO" id="GO:0009055">
    <property type="term" value="F:electron transfer activity"/>
    <property type="evidence" value="ECO:0007669"/>
    <property type="project" value="InterPro"/>
</dbReference>
<dbReference type="PANTHER" id="PTHR33021">
    <property type="entry name" value="BLUE COPPER PROTEIN"/>
    <property type="match status" value="1"/>
</dbReference>
<evidence type="ECO:0000256" key="2">
    <source>
        <dbReference type="ARBA" id="ARBA00023180"/>
    </source>
</evidence>
<evidence type="ECO:0000256" key="4">
    <source>
        <dbReference type="SAM" id="SignalP"/>
    </source>
</evidence>
<feature type="chain" id="PRO_5002263163" description="Phytocyanin domain-containing protein" evidence="4">
    <location>
        <begin position="25"/>
        <end position="200"/>
    </location>
</feature>
<dbReference type="InterPro" id="IPR008972">
    <property type="entry name" value="Cupredoxin"/>
</dbReference>
<evidence type="ECO:0000259" key="5">
    <source>
        <dbReference type="PROSITE" id="PS51485"/>
    </source>
</evidence>
<evidence type="ECO:0000313" key="6">
    <source>
        <dbReference type="EnsemblPlants" id="OBART07G17620.1"/>
    </source>
</evidence>
<feature type="domain" description="Phytocyanin" evidence="5">
    <location>
        <begin position="25"/>
        <end position="125"/>
    </location>
</feature>
<dbReference type="Gene3D" id="2.60.40.420">
    <property type="entry name" value="Cupredoxins - blue copper proteins"/>
    <property type="match status" value="1"/>
</dbReference>
<dbReference type="PROSITE" id="PS51485">
    <property type="entry name" value="PHYTOCYANIN"/>
    <property type="match status" value="1"/>
</dbReference>
<name>A0A0D3GS29_9ORYZ</name>
<keyword evidence="2" id="KW-0325">Glycoprotein</keyword>
<dbReference type="CDD" id="cd04216">
    <property type="entry name" value="Phytocyanin"/>
    <property type="match status" value="1"/>
</dbReference>
<evidence type="ECO:0000256" key="1">
    <source>
        <dbReference type="ARBA" id="ARBA00022723"/>
    </source>
</evidence>
<dbReference type="STRING" id="65489.A0A0D3GS29"/>
<dbReference type="Gramene" id="OBART07G17620.1">
    <property type="protein sequence ID" value="OBART07G17620.1"/>
    <property type="gene ID" value="OBART07G17620"/>
</dbReference>
<dbReference type="GO" id="GO:0046872">
    <property type="term" value="F:metal ion binding"/>
    <property type="evidence" value="ECO:0007669"/>
    <property type="project" value="UniProtKB-KW"/>
</dbReference>
<feature type="region of interest" description="Disordered" evidence="3">
    <location>
        <begin position="138"/>
        <end position="180"/>
    </location>
</feature>
<dbReference type="Proteomes" id="UP000026960">
    <property type="component" value="Chromosome 7"/>
</dbReference>
<dbReference type="HOGENOM" id="CLU_058719_2_3_1"/>
<feature type="compositionally biased region" description="Low complexity" evidence="3">
    <location>
        <begin position="158"/>
        <end position="176"/>
    </location>
</feature>
<reference evidence="6" key="2">
    <citation type="submission" date="2015-03" db="UniProtKB">
        <authorList>
            <consortium name="EnsemblPlants"/>
        </authorList>
    </citation>
    <scope>IDENTIFICATION</scope>
</reference>
<dbReference type="GO" id="GO:0005886">
    <property type="term" value="C:plasma membrane"/>
    <property type="evidence" value="ECO:0007669"/>
    <property type="project" value="TreeGrafter"/>
</dbReference>
<dbReference type="FunFam" id="2.60.40.420:FF:000003">
    <property type="entry name" value="Blue copper"/>
    <property type="match status" value="1"/>
</dbReference>
<dbReference type="Pfam" id="PF02298">
    <property type="entry name" value="Cu_bind_like"/>
    <property type="match status" value="1"/>
</dbReference>
<dbReference type="PaxDb" id="65489-OBART07G17620.1"/>
<evidence type="ECO:0000313" key="7">
    <source>
        <dbReference type="Proteomes" id="UP000026960"/>
    </source>
</evidence>
<keyword evidence="4" id="KW-0732">Signal</keyword>